<evidence type="ECO:0000313" key="10">
    <source>
        <dbReference type="Proteomes" id="UP000321436"/>
    </source>
</evidence>
<dbReference type="Gene3D" id="2.40.170.20">
    <property type="entry name" value="TonB-dependent receptor, beta-barrel domain"/>
    <property type="match status" value="1"/>
</dbReference>
<evidence type="ECO:0000256" key="1">
    <source>
        <dbReference type="ARBA" id="ARBA00004571"/>
    </source>
</evidence>
<dbReference type="SUPFAM" id="SSF49464">
    <property type="entry name" value="Carboxypeptidase regulatory domain-like"/>
    <property type="match status" value="1"/>
</dbReference>
<evidence type="ECO:0000256" key="6">
    <source>
        <dbReference type="ARBA" id="ARBA00023237"/>
    </source>
</evidence>
<sequence>MGTVTDGNGDFNIGVPDENAVLVISSVGFIPIQVAVKNNHNPEIRLAAATMQIKEVEVSTGYEQVAPERFIGSATVVDSIILERQVGRNLLTRLDGAANGLLFNKSDGAGVIKIQLRGVSTLNTANDLNGISSQNPLIILDDFPYTGDINSINPNTIASVSVLKDAVAASIWGARAGNGVIVIKTKTGVRNRPVAITFNSNISILQKPNPFYFPQMSSSDFIDVERDLFSRGFYDLHLQYPQFFVTSPVVEILDRHRKGDLTDAEANSQIDELRSFDIRKDVEKYIFRNAINKQNFLNVSGGSSLLGYNLSFGVDNNLSEYQGPGKNNRYNISTNFNIRPTKPLELNLGVDYNHEKLTGGGITFPVSSPGRLSLPYARLADEDGNHMALPTFFGSSYLESLPEDELLNWYYFPLDEREANAGHVTKSGLLRMKFGGDVRLTSWLSGSVKYQYTRQITDDRNLQDLNSFFTRDLINRYTNPTTFVRSIPLGGILDILANKLTTHNLRGQLNIQKNWQGVHDFTALVAGELSKSWLYTEGNRFYGYNDATLSYDNNLNYGSNVPQFLGGNARIPNMDRLSERNNNLVSFLANASYTYDSKYGIYVSGRRDGSNLFGVTTNNKYKPLWSVGGRWNISKENFYNVGWMPKLSIRATYGYAGNINNAISALSTILYSSRPNFLGQIYAMPLGAPNPDLRWEEVRTFNAAMDFQLFNNRVTGSIEWYHKQSKDVIANFPLDPTLGITGGMMQKNAANLTGKGVDLALQSKNIQGKFGWQTSLNVNFAKTIVSRYFEETKSVPTAPIIREGDIYMGIYAYRWAGLDPETGDPRGYIGDEISTNYQGIFLDSLKNQRYIGSAFPLLYGNLLNSFSYAGFSLSANISFRSKYYYKKPSIEYNQLYNTWRGHGDYSQRWQKTGDEHITNVPSISYPGNANRDKFYSMSEVNVEKGDHIRLQDIRLSYRWDNRKFNNLPIKGIELYTYIGNMNVMIWKASKVKYDPDYPTSVLPPVTSYSFGLNLTL</sequence>
<dbReference type="Pfam" id="PF07715">
    <property type="entry name" value="Plug"/>
    <property type="match status" value="1"/>
</dbReference>
<proteinExistence type="inferred from homology"/>
<comment type="caution">
    <text evidence="9">The sequence shown here is derived from an EMBL/GenBank/DDBJ whole genome shotgun (WGS) entry which is preliminary data.</text>
</comment>
<dbReference type="Proteomes" id="UP000321436">
    <property type="component" value="Unassembled WGS sequence"/>
</dbReference>
<keyword evidence="5 7" id="KW-0472">Membrane</keyword>
<dbReference type="InterPro" id="IPR037066">
    <property type="entry name" value="Plug_dom_sf"/>
</dbReference>
<organism evidence="9 10">
    <name type="scientific">Chitinophaga cymbidii</name>
    <dbReference type="NCBI Taxonomy" id="1096750"/>
    <lineage>
        <taxon>Bacteria</taxon>
        <taxon>Pseudomonadati</taxon>
        <taxon>Bacteroidota</taxon>
        <taxon>Chitinophagia</taxon>
        <taxon>Chitinophagales</taxon>
        <taxon>Chitinophagaceae</taxon>
        <taxon>Chitinophaga</taxon>
    </lineage>
</organism>
<evidence type="ECO:0000256" key="4">
    <source>
        <dbReference type="ARBA" id="ARBA00022692"/>
    </source>
</evidence>
<dbReference type="NCBIfam" id="TIGR04056">
    <property type="entry name" value="OMP_RagA_SusC"/>
    <property type="match status" value="1"/>
</dbReference>
<keyword evidence="2 7" id="KW-0813">Transport</keyword>
<dbReference type="Gene3D" id="2.170.130.10">
    <property type="entry name" value="TonB-dependent receptor, plug domain"/>
    <property type="match status" value="1"/>
</dbReference>
<dbReference type="InterPro" id="IPR036942">
    <property type="entry name" value="Beta-barrel_TonB_sf"/>
</dbReference>
<comment type="similarity">
    <text evidence="7">Belongs to the TonB-dependent receptor family.</text>
</comment>
<protein>
    <submittedName>
        <fullName evidence="9">SusC/RagA family TonB-linked outer membrane protein</fullName>
    </submittedName>
</protein>
<dbReference type="EMBL" id="BKAU01000005">
    <property type="protein sequence ID" value="GEP97783.1"/>
    <property type="molecule type" value="Genomic_DNA"/>
</dbReference>
<keyword evidence="6 7" id="KW-0998">Cell outer membrane</keyword>
<dbReference type="InterPro" id="IPR023996">
    <property type="entry name" value="TonB-dep_OMP_SusC/RagA"/>
</dbReference>
<evidence type="ECO:0000256" key="7">
    <source>
        <dbReference type="PROSITE-ProRule" id="PRU01360"/>
    </source>
</evidence>
<name>A0A512RQ03_9BACT</name>
<comment type="subcellular location">
    <subcellularLocation>
        <location evidence="1 7">Cell outer membrane</location>
        <topology evidence="1 7">Multi-pass membrane protein</topology>
    </subcellularLocation>
</comment>
<dbReference type="PROSITE" id="PS52016">
    <property type="entry name" value="TONB_DEPENDENT_REC_3"/>
    <property type="match status" value="1"/>
</dbReference>
<evidence type="ECO:0000313" key="9">
    <source>
        <dbReference type="EMBL" id="GEP97783.1"/>
    </source>
</evidence>
<keyword evidence="10" id="KW-1185">Reference proteome</keyword>
<reference evidence="9 10" key="1">
    <citation type="submission" date="2019-07" db="EMBL/GenBank/DDBJ databases">
        <title>Whole genome shotgun sequence of Chitinophaga cymbidii NBRC 109752.</title>
        <authorList>
            <person name="Hosoyama A."/>
            <person name="Uohara A."/>
            <person name="Ohji S."/>
            <person name="Ichikawa N."/>
        </authorList>
    </citation>
    <scope>NUCLEOTIDE SEQUENCE [LARGE SCALE GENOMIC DNA]</scope>
    <source>
        <strain evidence="9 10">NBRC 109752</strain>
    </source>
</reference>
<dbReference type="AlphaFoldDB" id="A0A512RQ03"/>
<dbReference type="InterPro" id="IPR008969">
    <property type="entry name" value="CarboxyPept-like_regulatory"/>
</dbReference>
<keyword evidence="4 7" id="KW-0812">Transmembrane</keyword>
<evidence type="ECO:0000256" key="3">
    <source>
        <dbReference type="ARBA" id="ARBA00022452"/>
    </source>
</evidence>
<dbReference type="SUPFAM" id="SSF56935">
    <property type="entry name" value="Porins"/>
    <property type="match status" value="1"/>
</dbReference>
<gene>
    <name evidence="9" type="ORF">CCY01nite_40430</name>
</gene>
<evidence type="ECO:0000259" key="8">
    <source>
        <dbReference type="Pfam" id="PF07715"/>
    </source>
</evidence>
<keyword evidence="3 7" id="KW-1134">Transmembrane beta strand</keyword>
<dbReference type="GO" id="GO:0009279">
    <property type="term" value="C:cell outer membrane"/>
    <property type="evidence" value="ECO:0007669"/>
    <property type="project" value="UniProtKB-SubCell"/>
</dbReference>
<evidence type="ECO:0000256" key="5">
    <source>
        <dbReference type="ARBA" id="ARBA00023136"/>
    </source>
</evidence>
<dbReference type="InterPro" id="IPR012910">
    <property type="entry name" value="Plug_dom"/>
</dbReference>
<feature type="domain" description="TonB-dependent receptor plug" evidence="8">
    <location>
        <begin position="72"/>
        <end position="180"/>
    </location>
</feature>
<dbReference type="InterPro" id="IPR039426">
    <property type="entry name" value="TonB-dep_rcpt-like"/>
</dbReference>
<accession>A0A512RQ03</accession>
<evidence type="ECO:0000256" key="2">
    <source>
        <dbReference type="ARBA" id="ARBA00022448"/>
    </source>
</evidence>